<evidence type="ECO:0000313" key="8">
    <source>
        <dbReference type="Proteomes" id="UP000482155"/>
    </source>
</evidence>
<feature type="transmembrane region" description="Helical" evidence="4">
    <location>
        <begin position="187"/>
        <end position="208"/>
    </location>
</feature>
<evidence type="ECO:0000313" key="7">
    <source>
        <dbReference type="EMBL" id="NEX64615.1"/>
    </source>
</evidence>
<keyword evidence="8" id="KW-1185">Reference proteome</keyword>
<dbReference type="InterPro" id="IPR047347">
    <property type="entry name" value="YvaQ-like_sensor"/>
</dbReference>
<dbReference type="InterPro" id="IPR004089">
    <property type="entry name" value="MCPsignal_dom"/>
</dbReference>
<dbReference type="GO" id="GO:0006935">
    <property type="term" value="P:chemotaxis"/>
    <property type="evidence" value="ECO:0007669"/>
    <property type="project" value="InterPro"/>
</dbReference>
<dbReference type="PANTHER" id="PTHR43531">
    <property type="entry name" value="PROTEIN ICFG"/>
    <property type="match status" value="1"/>
</dbReference>
<dbReference type="PANTHER" id="PTHR43531:SF5">
    <property type="entry name" value="METHYL-ACCEPTING CHEMOTAXIS PROTEIN III"/>
    <property type="match status" value="1"/>
</dbReference>
<feature type="domain" description="HAMP" evidence="6">
    <location>
        <begin position="212"/>
        <end position="264"/>
    </location>
</feature>
<comment type="subcellular location">
    <subcellularLocation>
        <location evidence="1">Membrane</location>
    </subcellularLocation>
</comment>
<keyword evidence="3" id="KW-0807">Transducer</keyword>
<evidence type="ECO:0000256" key="2">
    <source>
        <dbReference type="ARBA" id="ARBA00029447"/>
    </source>
</evidence>
<name>A0A6B3SY56_9BURK</name>
<dbReference type="AlphaFoldDB" id="A0A6B3SY56"/>
<sequence>MPFFRARIGTRLLLAFALILAFMAFSTALSIWRLHAVDDMARRLAEDTLARQRLVADWQNAVDLNATRAAAIARSDSLEVGEYFEKHLAEGDRRIAALSAMLRRHALDAQEAALVKDIDMAAQAWLGIRTEVFRLKSIGRTMDVEQLAGTKMEDALVKWQDALRRLAEIQQSRARDTARQASEVMNLSVTLLIAAGLGSIVAGGLLAWQLSRSIVRPVREAAALAARVADGDLTAELSEPGRDEVGDLLRALQRMNRGLAGMAGEIQSGVAGIDTTVAAISQDNADLSARTAEQANALGAIARAMESLTVTVRANADDTGRADALTASAVDVAQRGGDVVARVVQTMGTINDSSKRIADIIGVIDGIAFQTNILALNASVEAARAGEQGRGFAVVAAEVRTLAQRSASAAKEIRALISATVNEIGSGARLVDTAGATMQQVVAGIGEVKGIVGRIRTASVQQTDELLGIGAAIDSIDGVTRQNARLVEHAVEAVEGLTSQAERVATAVARFKLADAPESYIPERALVISTTQHPGDTPALYKPWPISA</sequence>
<feature type="domain" description="Methyl-accepting transducer" evidence="5">
    <location>
        <begin position="269"/>
        <end position="498"/>
    </location>
</feature>
<comment type="caution">
    <text evidence="7">The sequence shown here is derived from an EMBL/GenBank/DDBJ whole genome shotgun (WGS) entry which is preliminary data.</text>
</comment>
<keyword evidence="4" id="KW-1133">Transmembrane helix</keyword>
<dbReference type="Gene3D" id="1.10.287.950">
    <property type="entry name" value="Methyl-accepting chemotaxis protein"/>
    <property type="match status" value="1"/>
</dbReference>
<dbReference type="Pfam" id="PF12729">
    <property type="entry name" value="4HB_MCP_1"/>
    <property type="match status" value="1"/>
</dbReference>
<dbReference type="FunFam" id="1.10.287.950:FF:000001">
    <property type="entry name" value="Methyl-accepting chemotaxis sensory transducer"/>
    <property type="match status" value="1"/>
</dbReference>
<gene>
    <name evidence="7" type="ORF">G3574_26355</name>
</gene>
<dbReference type="PRINTS" id="PR00260">
    <property type="entry name" value="CHEMTRNSDUCR"/>
</dbReference>
<dbReference type="Proteomes" id="UP000482155">
    <property type="component" value="Unassembled WGS sequence"/>
</dbReference>
<evidence type="ECO:0000256" key="3">
    <source>
        <dbReference type="PROSITE-ProRule" id="PRU00284"/>
    </source>
</evidence>
<evidence type="ECO:0000256" key="1">
    <source>
        <dbReference type="ARBA" id="ARBA00004370"/>
    </source>
</evidence>
<dbReference type="PROSITE" id="PS50111">
    <property type="entry name" value="CHEMOTAXIS_TRANSDUC_2"/>
    <property type="match status" value="1"/>
</dbReference>
<dbReference type="GO" id="GO:0004888">
    <property type="term" value="F:transmembrane signaling receptor activity"/>
    <property type="evidence" value="ECO:0007669"/>
    <property type="project" value="InterPro"/>
</dbReference>
<protein>
    <submittedName>
        <fullName evidence="7">HAMP domain-containing protein</fullName>
    </submittedName>
</protein>
<reference evidence="7 8" key="1">
    <citation type="submission" date="2020-02" db="EMBL/GenBank/DDBJ databases">
        <authorList>
            <person name="Kim M.K."/>
        </authorList>
    </citation>
    <scope>NUCLEOTIDE SEQUENCE [LARGE SCALE GENOMIC DNA]</scope>
    <source>
        <strain evidence="7 8">17J57-3</strain>
    </source>
</reference>
<dbReference type="SMART" id="SM00283">
    <property type="entry name" value="MA"/>
    <property type="match status" value="1"/>
</dbReference>
<dbReference type="GO" id="GO:0007165">
    <property type="term" value="P:signal transduction"/>
    <property type="evidence" value="ECO:0007669"/>
    <property type="project" value="UniProtKB-KW"/>
</dbReference>
<dbReference type="CDD" id="cd19411">
    <property type="entry name" value="MCP2201-like_sensor"/>
    <property type="match status" value="1"/>
</dbReference>
<dbReference type="InterPro" id="IPR004090">
    <property type="entry name" value="Chemotax_Me-accpt_rcpt"/>
</dbReference>
<dbReference type="GO" id="GO:0005886">
    <property type="term" value="C:plasma membrane"/>
    <property type="evidence" value="ECO:0007669"/>
    <property type="project" value="TreeGrafter"/>
</dbReference>
<accession>A0A6B3SY56</accession>
<dbReference type="RefSeq" id="WP_163968552.1">
    <property type="nucleotide sequence ID" value="NZ_JAAIVB010000084.1"/>
</dbReference>
<dbReference type="Gene3D" id="6.10.340.10">
    <property type="match status" value="1"/>
</dbReference>
<dbReference type="SUPFAM" id="SSF58104">
    <property type="entry name" value="Methyl-accepting chemotaxis protein (MCP) signaling domain"/>
    <property type="match status" value="1"/>
</dbReference>
<dbReference type="InterPro" id="IPR024478">
    <property type="entry name" value="HlyB_4HB_MCP"/>
</dbReference>
<dbReference type="SMART" id="SM00304">
    <property type="entry name" value="HAMP"/>
    <property type="match status" value="1"/>
</dbReference>
<proteinExistence type="inferred from homology"/>
<dbReference type="EMBL" id="JAAIVB010000084">
    <property type="protein sequence ID" value="NEX64615.1"/>
    <property type="molecule type" value="Genomic_DNA"/>
</dbReference>
<evidence type="ECO:0000256" key="4">
    <source>
        <dbReference type="SAM" id="Phobius"/>
    </source>
</evidence>
<comment type="similarity">
    <text evidence="2">Belongs to the methyl-accepting chemotaxis (MCP) protein family.</text>
</comment>
<dbReference type="Pfam" id="PF00015">
    <property type="entry name" value="MCPsignal"/>
    <property type="match status" value="1"/>
</dbReference>
<organism evidence="7 8">
    <name type="scientific">Noviherbaspirillum galbum</name>
    <dbReference type="NCBI Taxonomy" id="2709383"/>
    <lineage>
        <taxon>Bacteria</taxon>
        <taxon>Pseudomonadati</taxon>
        <taxon>Pseudomonadota</taxon>
        <taxon>Betaproteobacteria</taxon>
        <taxon>Burkholderiales</taxon>
        <taxon>Oxalobacteraceae</taxon>
        <taxon>Noviherbaspirillum</taxon>
    </lineage>
</organism>
<keyword evidence="4" id="KW-0472">Membrane</keyword>
<dbReference type="InterPro" id="IPR003660">
    <property type="entry name" value="HAMP_dom"/>
</dbReference>
<keyword evidence="4" id="KW-0812">Transmembrane</keyword>
<dbReference type="Pfam" id="PF00672">
    <property type="entry name" value="HAMP"/>
    <property type="match status" value="1"/>
</dbReference>
<dbReference type="PROSITE" id="PS50885">
    <property type="entry name" value="HAMP"/>
    <property type="match status" value="1"/>
</dbReference>
<evidence type="ECO:0000259" key="6">
    <source>
        <dbReference type="PROSITE" id="PS50885"/>
    </source>
</evidence>
<dbReference type="InterPro" id="IPR051310">
    <property type="entry name" value="MCP_chemotaxis"/>
</dbReference>
<evidence type="ECO:0000259" key="5">
    <source>
        <dbReference type="PROSITE" id="PS50111"/>
    </source>
</evidence>